<dbReference type="RefSeq" id="WP_220248257.1">
    <property type="nucleotide sequence ID" value="NZ_JAICCF010000001.1"/>
</dbReference>
<name>A0ABS7G8B2_9BACT</name>
<dbReference type="PANTHER" id="PTHR40980">
    <property type="entry name" value="PLUG DOMAIN-CONTAINING PROTEIN"/>
    <property type="match status" value="1"/>
</dbReference>
<evidence type="ECO:0000256" key="3">
    <source>
        <dbReference type="ARBA" id="ARBA00023237"/>
    </source>
</evidence>
<keyword evidence="4" id="KW-0732">Signal</keyword>
<evidence type="ECO:0000259" key="5">
    <source>
        <dbReference type="Pfam" id="PF14905"/>
    </source>
</evidence>
<evidence type="ECO:0000313" key="6">
    <source>
        <dbReference type="EMBL" id="MBW8683024.1"/>
    </source>
</evidence>
<organism evidence="6 7">
    <name type="scientific">Chitinophaga rhizophila</name>
    <dbReference type="NCBI Taxonomy" id="2866212"/>
    <lineage>
        <taxon>Bacteria</taxon>
        <taxon>Pseudomonadati</taxon>
        <taxon>Bacteroidota</taxon>
        <taxon>Chitinophagia</taxon>
        <taxon>Chitinophagales</taxon>
        <taxon>Chitinophagaceae</taxon>
        <taxon>Chitinophaga</taxon>
    </lineage>
</organism>
<feature type="chain" id="PRO_5047291685" evidence="4">
    <location>
        <begin position="21"/>
        <end position="789"/>
    </location>
</feature>
<sequence length="789" mass="89048">MFRKILCILLLICSGQQLFAQVSIKGRVKDLQQQPVPFATVRLVPVSDTLKGQMALTDTAGMFTFTGVSRNKYKVIVHSSIYESVTATVVVDNATAQLEDIVMSKEKTVTLSGVSVRGTAPVITQKLDRLVVNVKGTPIGVAGNALQVMERLPGIEISPDGSSIKLNGKDHVGILLNGKLTRVPISSLLLMLSSTNAKDIDRIELITTPPAQYDAEFTGGLINIQQVVSTTAGSNGSILLGIGYGWRDKAKAGFNWNVRRSKTNFYGGINYDRNNNPRKFDYRSYNASDSDPYSNFTVTDRYPVITGVTGRIGLDYDINKRLSLGLLANGNLNLFKQHVSGSTEGSERIGLVNNEDSRRRLYILNAHVGYKISKSQVFNLDVDYLNYYSFAPNEYVNTYYKTNADSVVTFTVTKRTPVNVWTGKADYITSLTPDIELVTGSKLTFSRLKNNVVAEDVFSTGAEPVDSLSERSTLAENIAAAYASVSWTFNQRTRMNVGLRYEYSSQDLVTKSGKSTSNRSLSQFFPSLFFSRVLNKNNTLQFAYSRRIARPTYTDLAPFVSFIDPNTFYIGNINLRPALSNTVTGSYLFRRFIFTAELTREKNAIAKTQAVFLDSKQQMLTSLNIPVLWTSSLSASIPVTVAPWWNMQYNIQLSHINQQYEGNTTSNTFYFIKTTQNFKLDKNWMLQIYGSYNSEKMYGTTRIDAFQRMDVSITREVKKWHSSFQLSINDLLNKYYRFQSINHPARYYKQFDEYEPRVVRLTFTHDFGNLQIKKESKRETSSEEIRNRF</sequence>
<feature type="signal peptide" evidence="4">
    <location>
        <begin position="1"/>
        <end position="20"/>
    </location>
</feature>
<dbReference type="Gene3D" id="2.60.40.1120">
    <property type="entry name" value="Carboxypeptidase-like, regulatory domain"/>
    <property type="match status" value="1"/>
</dbReference>
<evidence type="ECO:0000313" key="7">
    <source>
        <dbReference type="Proteomes" id="UP000812961"/>
    </source>
</evidence>
<gene>
    <name evidence="6" type="ORF">K1Y79_01640</name>
</gene>
<evidence type="ECO:0000256" key="2">
    <source>
        <dbReference type="ARBA" id="ARBA00023136"/>
    </source>
</evidence>
<comment type="caution">
    <text evidence="6">The sequence shown here is derived from an EMBL/GenBank/DDBJ whole genome shotgun (WGS) entry which is preliminary data.</text>
</comment>
<dbReference type="InterPro" id="IPR036942">
    <property type="entry name" value="Beta-barrel_TonB_sf"/>
</dbReference>
<proteinExistence type="predicted"/>
<evidence type="ECO:0000256" key="1">
    <source>
        <dbReference type="ARBA" id="ARBA00004442"/>
    </source>
</evidence>
<dbReference type="Proteomes" id="UP000812961">
    <property type="component" value="Unassembled WGS sequence"/>
</dbReference>
<protein>
    <submittedName>
        <fullName evidence="6">TonB-dependent receptor</fullName>
    </submittedName>
</protein>
<dbReference type="InterPro" id="IPR041700">
    <property type="entry name" value="OMP_b-brl_3"/>
</dbReference>
<keyword evidence="2" id="KW-0472">Membrane</keyword>
<keyword evidence="6" id="KW-0675">Receptor</keyword>
<comment type="subcellular location">
    <subcellularLocation>
        <location evidence="1">Cell outer membrane</location>
    </subcellularLocation>
</comment>
<keyword evidence="3" id="KW-0998">Cell outer membrane</keyword>
<dbReference type="PANTHER" id="PTHR40980:SF4">
    <property type="entry name" value="TONB-DEPENDENT RECEPTOR-LIKE BETA-BARREL DOMAIN-CONTAINING PROTEIN"/>
    <property type="match status" value="1"/>
</dbReference>
<dbReference type="SUPFAM" id="SSF49464">
    <property type="entry name" value="Carboxypeptidase regulatory domain-like"/>
    <property type="match status" value="1"/>
</dbReference>
<keyword evidence="7" id="KW-1185">Reference proteome</keyword>
<dbReference type="EMBL" id="JAICCF010000001">
    <property type="protein sequence ID" value="MBW8683024.1"/>
    <property type="molecule type" value="Genomic_DNA"/>
</dbReference>
<dbReference type="InterPro" id="IPR008969">
    <property type="entry name" value="CarboxyPept-like_regulatory"/>
</dbReference>
<dbReference type="Gene3D" id="2.40.170.20">
    <property type="entry name" value="TonB-dependent receptor, beta-barrel domain"/>
    <property type="match status" value="1"/>
</dbReference>
<dbReference type="SUPFAM" id="SSF56935">
    <property type="entry name" value="Porins"/>
    <property type="match status" value="1"/>
</dbReference>
<dbReference type="Pfam" id="PF14905">
    <property type="entry name" value="OMP_b-brl_3"/>
    <property type="match status" value="1"/>
</dbReference>
<feature type="domain" description="Outer membrane protein beta-barrel" evidence="5">
    <location>
        <begin position="374"/>
        <end position="764"/>
    </location>
</feature>
<reference evidence="6 7" key="1">
    <citation type="submission" date="2021-08" db="EMBL/GenBank/DDBJ databases">
        <title>The genome sequence of Chitinophaga sp. B61.</title>
        <authorList>
            <person name="Zhang X."/>
        </authorList>
    </citation>
    <scope>NUCLEOTIDE SEQUENCE [LARGE SCALE GENOMIC DNA]</scope>
    <source>
        <strain evidence="6 7">B61</strain>
    </source>
</reference>
<accession>A0ABS7G8B2</accession>
<dbReference type="Pfam" id="PF13620">
    <property type="entry name" value="CarboxypepD_reg"/>
    <property type="match status" value="1"/>
</dbReference>
<evidence type="ECO:0000256" key="4">
    <source>
        <dbReference type="SAM" id="SignalP"/>
    </source>
</evidence>